<sequence length="671" mass="71726">MRSSSFALATLALTLGQSLLGVDAAALDTRASGQQLTVNATPSKKSQFGVDLFIETNINSGTDGGLYAELINNRAFQVPAGAPTGNNALGQGTLASWSKVGASTSLDLTLQNPLSHALPKSVAVTSSAKNEACGLTNSGYGGFSVKPQKYDLSFYARSVDGKPTTVKVKAGLYSADRSRTWTEQTLTLQLTSEWKQFKASMTPTASAPDTNNVFSIKTAAGCGSGMQLNLVSLFPPTWKGTVARADLAQALADTKPVLVRVPGGNDLEGNSISAWFNWTNAVGDVKNRPGRIGTWIGWNTEGFGLLEMMDMIEKMGAQAVLGIYAGYSLDKKAVPKDQLGPYIESALNQLHFLLDTSGKWADLRASYGRAAPYKLEHVEIGNEDWIYNAPDSWPYRYPPFRDAIAKAFPQLELIASSPYSFQGQQAIDQHDYNTPSWFIDAYDKMDSWPRNGTKIYELEYAVINSGLTNDADIYSGKSRLQHPTLIAALAEATFLLGAERNGDLCHGAAYAPIFMNEVPGLTQWTPDLISFDAGRSVKSISYYVQQAFGMHRIDNIHDVKASTPPKQAGLFHSVGSDAAGSRITVKLVNTKSSAQSASVRLSGGGGKKVSAAGAQQWQLSGSNAQASNTMGQPNTVVPKSGALPAGALQNDGSLQMTLPPYSFTIVTLPLA</sequence>
<dbReference type="GO" id="GO:0046373">
    <property type="term" value="P:L-arabinose metabolic process"/>
    <property type="evidence" value="ECO:0007669"/>
    <property type="project" value="InterPro"/>
</dbReference>
<dbReference type="SUPFAM" id="SSF51445">
    <property type="entry name" value="(Trans)glycosidases"/>
    <property type="match status" value="1"/>
</dbReference>
<dbReference type="SUPFAM" id="SSF49785">
    <property type="entry name" value="Galactose-binding domain-like"/>
    <property type="match status" value="1"/>
</dbReference>
<dbReference type="RefSeq" id="XP_007878998.1">
    <property type="nucleotide sequence ID" value="XM_007880807.1"/>
</dbReference>
<dbReference type="InterPro" id="IPR003305">
    <property type="entry name" value="CenC_carb-bd"/>
</dbReference>
<evidence type="ECO:0000256" key="2">
    <source>
        <dbReference type="ARBA" id="ARBA00004834"/>
    </source>
</evidence>
<dbReference type="Pfam" id="PF06964">
    <property type="entry name" value="Alpha-L-AF_C"/>
    <property type="match status" value="1"/>
</dbReference>
<evidence type="ECO:0000259" key="9">
    <source>
        <dbReference type="SMART" id="SM00813"/>
    </source>
</evidence>
<organism evidence="10 11">
    <name type="scientific">Pseudozyma flocculosa PF-1</name>
    <dbReference type="NCBI Taxonomy" id="1277687"/>
    <lineage>
        <taxon>Eukaryota</taxon>
        <taxon>Fungi</taxon>
        <taxon>Dikarya</taxon>
        <taxon>Basidiomycota</taxon>
        <taxon>Ustilaginomycotina</taxon>
        <taxon>Ustilaginomycetes</taxon>
        <taxon>Ustilaginales</taxon>
        <taxon>Ustilaginaceae</taxon>
        <taxon>Pseudozyma</taxon>
    </lineage>
</organism>
<evidence type="ECO:0000313" key="10">
    <source>
        <dbReference type="EMBL" id="EPQ29000.1"/>
    </source>
</evidence>
<dbReference type="Proteomes" id="UP000053664">
    <property type="component" value="Unassembled WGS sequence"/>
</dbReference>
<dbReference type="InterPro" id="IPR051563">
    <property type="entry name" value="Glycosyl_Hydrolase_51"/>
</dbReference>
<keyword evidence="7" id="KW-0325">Glycoprotein</keyword>
<dbReference type="HOGENOM" id="CLU_010060_1_0_1"/>
<feature type="domain" description="Alpha-L-arabinofuranosidase C-terminal" evidence="9">
    <location>
        <begin position="459"/>
        <end position="662"/>
    </location>
</feature>
<dbReference type="UniPathway" id="UPA00667"/>
<dbReference type="KEGG" id="pfp:PFL1_03290"/>
<dbReference type="InterPro" id="IPR013780">
    <property type="entry name" value="Glyco_hydro_b"/>
</dbReference>
<dbReference type="GeneID" id="19317400"/>
<dbReference type="GO" id="GO:0031222">
    <property type="term" value="P:arabinan catabolic process"/>
    <property type="evidence" value="ECO:0007669"/>
    <property type="project" value="UniProtKB-UniPathway"/>
</dbReference>
<feature type="signal peptide" evidence="8">
    <location>
        <begin position="1"/>
        <end position="24"/>
    </location>
</feature>
<dbReference type="PANTHER" id="PTHR31776">
    <property type="entry name" value="ALPHA-L-ARABINOFURANOSIDASE 1"/>
    <property type="match status" value="1"/>
</dbReference>
<dbReference type="eggNOG" id="ENOG502QQEX">
    <property type="taxonomic scope" value="Eukaryota"/>
</dbReference>
<dbReference type="EMBL" id="KE361632">
    <property type="protein sequence ID" value="EPQ29000.1"/>
    <property type="molecule type" value="Genomic_DNA"/>
</dbReference>
<protein>
    <recommendedName>
        <fullName evidence="4">non-reducing end alpha-L-arabinofuranosidase</fullName>
        <ecNumber evidence="4">3.2.1.55</ecNumber>
    </recommendedName>
</protein>
<dbReference type="PANTHER" id="PTHR31776:SF0">
    <property type="entry name" value="ALPHA-L-ARABINOFURANOSIDASE 1"/>
    <property type="match status" value="1"/>
</dbReference>
<dbReference type="InterPro" id="IPR008979">
    <property type="entry name" value="Galactose-bd-like_sf"/>
</dbReference>
<dbReference type="OrthoDB" id="406864at2759"/>
<dbReference type="Pfam" id="PF02018">
    <property type="entry name" value="CBM_4_9"/>
    <property type="match status" value="1"/>
</dbReference>
<gene>
    <name evidence="10" type="ORF">PFL1_03290</name>
</gene>
<evidence type="ECO:0000256" key="5">
    <source>
        <dbReference type="ARBA" id="ARBA00022729"/>
    </source>
</evidence>
<dbReference type="InterPro" id="IPR010720">
    <property type="entry name" value="Alpha-L-AF_C"/>
</dbReference>
<evidence type="ECO:0000256" key="7">
    <source>
        <dbReference type="ARBA" id="ARBA00023180"/>
    </source>
</evidence>
<comment type="pathway">
    <text evidence="2">Glycan metabolism; L-arabinan degradation.</text>
</comment>
<dbReference type="GO" id="GO:0046556">
    <property type="term" value="F:alpha-L-arabinofuranosidase activity"/>
    <property type="evidence" value="ECO:0007669"/>
    <property type="project" value="UniProtKB-EC"/>
</dbReference>
<evidence type="ECO:0000256" key="1">
    <source>
        <dbReference type="ARBA" id="ARBA00001462"/>
    </source>
</evidence>
<name>A0A061HAI3_9BASI</name>
<evidence type="ECO:0000256" key="6">
    <source>
        <dbReference type="ARBA" id="ARBA00022801"/>
    </source>
</evidence>
<comment type="similarity">
    <text evidence="3">Belongs to the glycosyl hydrolase 51 family.</text>
</comment>
<dbReference type="AlphaFoldDB" id="A0A061HAI3"/>
<dbReference type="SMART" id="SM00813">
    <property type="entry name" value="Alpha-L-AF_C"/>
    <property type="match status" value="1"/>
</dbReference>
<evidence type="ECO:0000256" key="8">
    <source>
        <dbReference type="SAM" id="SignalP"/>
    </source>
</evidence>
<accession>A0A061HAI3</accession>
<dbReference type="Gene3D" id="3.20.20.80">
    <property type="entry name" value="Glycosidases"/>
    <property type="match status" value="1"/>
</dbReference>
<keyword evidence="5 8" id="KW-0732">Signal</keyword>
<dbReference type="SUPFAM" id="SSF51011">
    <property type="entry name" value="Glycosyl hydrolase domain"/>
    <property type="match status" value="1"/>
</dbReference>
<evidence type="ECO:0000256" key="3">
    <source>
        <dbReference type="ARBA" id="ARBA00007186"/>
    </source>
</evidence>
<dbReference type="Gene3D" id="2.60.40.1180">
    <property type="entry name" value="Golgi alpha-mannosidase II"/>
    <property type="match status" value="1"/>
</dbReference>
<dbReference type="Pfam" id="PF22848">
    <property type="entry name" value="ASD1_dom"/>
    <property type="match status" value="1"/>
</dbReference>
<dbReference type="InterPro" id="IPR017853">
    <property type="entry name" value="GH"/>
</dbReference>
<proteinExistence type="inferred from homology"/>
<reference evidence="10 11" key="1">
    <citation type="journal article" date="2013" name="Plant Cell">
        <title>The transition from a phytopathogenic smut ancestor to an anamorphic biocontrol agent deciphered by comparative whole-genome analysis.</title>
        <authorList>
            <person name="Lefebvre F."/>
            <person name="Joly D.L."/>
            <person name="Labbe C."/>
            <person name="Teichmann B."/>
            <person name="Linning R."/>
            <person name="Belzile F."/>
            <person name="Bakkeren G."/>
            <person name="Belanger R.R."/>
        </authorList>
    </citation>
    <scope>NUCLEOTIDE SEQUENCE [LARGE SCALE GENOMIC DNA]</scope>
    <source>
        <strain evidence="10 11">PF-1</strain>
    </source>
</reference>
<dbReference type="EC" id="3.2.1.55" evidence="4"/>
<comment type="catalytic activity">
    <reaction evidence="1">
        <text>Hydrolysis of terminal non-reducing alpha-L-arabinofuranoside residues in alpha-L-arabinosides.</text>
        <dbReference type="EC" id="3.2.1.55"/>
    </reaction>
</comment>
<keyword evidence="6" id="KW-0378">Hydrolase</keyword>
<feature type="chain" id="PRO_5001603474" description="non-reducing end alpha-L-arabinofuranosidase" evidence="8">
    <location>
        <begin position="25"/>
        <end position="671"/>
    </location>
</feature>
<dbReference type="InterPro" id="IPR055235">
    <property type="entry name" value="ASD1_cat"/>
</dbReference>
<dbReference type="Gene3D" id="2.60.120.260">
    <property type="entry name" value="Galactose-binding domain-like"/>
    <property type="match status" value="1"/>
</dbReference>
<evidence type="ECO:0000256" key="4">
    <source>
        <dbReference type="ARBA" id="ARBA00012670"/>
    </source>
</evidence>
<evidence type="ECO:0000313" key="11">
    <source>
        <dbReference type="Proteomes" id="UP000053664"/>
    </source>
</evidence>